<name>A0ABS6IN28_9HYPH</name>
<dbReference type="RefSeq" id="WP_216964133.1">
    <property type="nucleotide sequence ID" value="NZ_JAHOPB010000002.1"/>
</dbReference>
<protein>
    <submittedName>
        <fullName evidence="1">DUF1398 family protein</fullName>
    </submittedName>
</protein>
<gene>
    <name evidence="1" type="ORF">KQ910_18650</name>
</gene>
<comment type="caution">
    <text evidence="1">The sequence shown here is derived from an EMBL/GenBank/DDBJ whole genome shotgun (WGS) entry which is preliminary data.</text>
</comment>
<dbReference type="Proteomes" id="UP000727907">
    <property type="component" value="Unassembled WGS sequence"/>
</dbReference>
<evidence type="ECO:0000313" key="1">
    <source>
        <dbReference type="EMBL" id="MBU8875800.1"/>
    </source>
</evidence>
<keyword evidence="2" id="KW-1185">Reference proteome</keyword>
<organism evidence="1 2">
    <name type="scientific">Reyranella humidisoli</name>
    <dbReference type="NCBI Taxonomy" id="2849149"/>
    <lineage>
        <taxon>Bacteria</taxon>
        <taxon>Pseudomonadati</taxon>
        <taxon>Pseudomonadota</taxon>
        <taxon>Alphaproteobacteria</taxon>
        <taxon>Hyphomicrobiales</taxon>
        <taxon>Reyranellaceae</taxon>
        <taxon>Reyranella</taxon>
    </lineage>
</organism>
<accession>A0ABS6IN28</accession>
<sequence length="130" mass="14298">MDIAVIEECTRASHEERITFGEVVGRLIAAGVERYHVDLVRGESTYFMPDGQSHRVTGKTVDSRPASSFSPDGVLAAVRLIQAGRTKYLAFCQQIMEAGCVGYLVSMQGQRAVYYGRSGETYVEPFPGSR</sequence>
<proteinExistence type="predicted"/>
<dbReference type="EMBL" id="JAHOPB010000002">
    <property type="protein sequence ID" value="MBU8875800.1"/>
    <property type="molecule type" value="Genomic_DNA"/>
</dbReference>
<reference evidence="1 2" key="1">
    <citation type="submission" date="2021-06" db="EMBL/GenBank/DDBJ databases">
        <authorList>
            <person name="Lee D.H."/>
        </authorList>
    </citation>
    <scope>NUCLEOTIDE SEQUENCE [LARGE SCALE GENOMIC DNA]</scope>
    <source>
        <strain evidence="1 2">MMS21-HV4-11</strain>
    </source>
</reference>
<evidence type="ECO:0000313" key="2">
    <source>
        <dbReference type="Proteomes" id="UP000727907"/>
    </source>
</evidence>